<organism evidence="1 2">
    <name type="scientific">Estrella lausannensis</name>
    <dbReference type="NCBI Taxonomy" id="483423"/>
    <lineage>
        <taxon>Bacteria</taxon>
        <taxon>Pseudomonadati</taxon>
        <taxon>Chlamydiota</taxon>
        <taxon>Chlamydiia</taxon>
        <taxon>Parachlamydiales</taxon>
        <taxon>Candidatus Criblamydiaceae</taxon>
        <taxon>Estrella</taxon>
    </lineage>
</organism>
<protein>
    <recommendedName>
        <fullName evidence="3">SMI1/KNR4 family protein</fullName>
    </recommendedName>
</protein>
<dbReference type="Proteomes" id="UP000220251">
    <property type="component" value="Unassembled WGS sequence"/>
</dbReference>
<reference evidence="2" key="1">
    <citation type="submission" date="2015-06" db="EMBL/GenBank/DDBJ databases">
        <authorList>
            <person name="Bertelli C."/>
        </authorList>
    </citation>
    <scope>NUCLEOTIDE SEQUENCE [LARGE SCALE GENOMIC DNA]</scope>
    <source>
        <strain evidence="2">CRIB-30</strain>
    </source>
</reference>
<proteinExistence type="predicted"/>
<name>A0A0H5DPX5_9BACT</name>
<keyword evidence="2" id="KW-1185">Reference proteome</keyword>
<dbReference type="AlphaFoldDB" id="A0A0H5DPX5"/>
<gene>
    <name evidence="1" type="ORF">ELAC_1200</name>
</gene>
<sequence length="272" mass="32189">MDQHFKEYFHEFSEEYPSGNYHRVLALHEGPNIKWNEVKSLCPDMPRGWWELSCLKREERLEFTEQFWESKMSPFPQFCAFLEKFFKDVDEVGVFLTQKTFEAPFEAQIVYSLAGNLGFFRGLPPLPEEKLVLLKSFFPDCIFPQDYIAFTQIHNGFYKTTDTTGITRVEKLKESYDSFQAFFGENDHLATAKQIPVNPQHLIPFYTSFGMPFFQCFHKDWYPEQEMGNVYCSMNTKTVSDMIDSINDQESGECLSFPNFYNWLKFYLEKVE</sequence>
<dbReference type="OrthoDB" id="21224at2"/>
<evidence type="ECO:0008006" key="3">
    <source>
        <dbReference type="Google" id="ProtNLM"/>
    </source>
</evidence>
<evidence type="ECO:0000313" key="2">
    <source>
        <dbReference type="Proteomes" id="UP000220251"/>
    </source>
</evidence>
<dbReference type="EMBL" id="CWGJ01000012">
    <property type="protein sequence ID" value="CRX38542.1"/>
    <property type="molecule type" value="Genomic_DNA"/>
</dbReference>
<dbReference type="RefSeq" id="WP_143406457.1">
    <property type="nucleotide sequence ID" value="NZ_CWGJ01000012.1"/>
</dbReference>
<evidence type="ECO:0000313" key="1">
    <source>
        <dbReference type="EMBL" id="CRX38542.1"/>
    </source>
</evidence>
<accession>A0A0H5DPX5</accession>